<evidence type="ECO:0008006" key="3">
    <source>
        <dbReference type="Google" id="ProtNLM"/>
    </source>
</evidence>
<dbReference type="Gene3D" id="2.120.10.30">
    <property type="entry name" value="TolB, C-terminal domain"/>
    <property type="match status" value="1"/>
</dbReference>
<dbReference type="PANTHER" id="PTHR10426">
    <property type="entry name" value="STRICTOSIDINE SYNTHASE-RELATED"/>
    <property type="match status" value="1"/>
</dbReference>
<evidence type="ECO:0000313" key="2">
    <source>
        <dbReference type="Proteomes" id="UP001271769"/>
    </source>
</evidence>
<keyword evidence="2" id="KW-1185">Reference proteome</keyword>
<dbReference type="RefSeq" id="WP_320502294.1">
    <property type="nucleotide sequence ID" value="NZ_JAXCLX010000003.1"/>
</dbReference>
<organism evidence="1 2">
    <name type="scientific">Dongia rigui</name>
    <dbReference type="NCBI Taxonomy" id="940149"/>
    <lineage>
        <taxon>Bacteria</taxon>
        <taxon>Pseudomonadati</taxon>
        <taxon>Pseudomonadota</taxon>
        <taxon>Alphaproteobacteria</taxon>
        <taxon>Rhodospirillales</taxon>
        <taxon>Dongiaceae</taxon>
        <taxon>Dongia</taxon>
    </lineage>
</organism>
<gene>
    <name evidence="1" type="ORF">SMD31_17910</name>
</gene>
<comment type="caution">
    <text evidence="1">The sequence shown here is derived from an EMBL/GenBank/DDBJ whole genome shotgun (WGS) entry which is preliminary data.</text>
</comment>
<protein>
    <recommendedName>
        <fullName evidence="3">Strictosidine synthase</fullName>
    </recommendedName>
</protein>
<dbReference type="SUPFAM" id="SSF63829">
    <property type="entry name" value="Calcium-dependent phosphotriesterase"/>
    <property type="match status" value="1"/>
</dbReference>
<name>A0ABU5E378_9PROT</name>
<dbReference type="Proteomes" id="UP001271769">
    <property type="component" value="Unassembled WGS sequence"/>
</dbReference>
<reference evidence="1 2" key="1">
    <citation type="journal article" date="2013" name="Antonie Van Leeuwenhoek">
        <title>Dongia rigui sp. nov., isolated from freshwater of a large wetland in Korea.</title>
        <authorList>
            <person name="Baik K.S."/>
            <person name="Hwang Y.M."/>
            <person name="Choi J.S."/>
            <person name="Kwon J."/>
            <person name="Seong C.N."/>
        </authorList>
    </citation>
    <scope>NUCLEOTIDE SEQUENCE [LARGE SCALE GENOMIC DNA]</scope>
    <source>
        <strain evidence="1 2">04SU4-P</strain>
    </source>
</reference>
<dbReference type="InterPro" id="IPR011042">
    <property type="entry name" value="6-blade_b-propeller_TolB-like"/>
</dbReference>
<dbReference type="EMBL" id="JAXCLX010000003">
    <property type="protein sequence ID" value="MDY0873822.1"/>
    <property type="molecule type" value="Genomic_DNA"/>
</dbReference>
<proteinExistence type="predicted"/>
<evidence type="ECO:0000313" key="1">
    <source>
        <dbReference type="EMBL" id="MDY0873822.1"/>
    </source>
</evidence>
<accession>A0ABU5E378</accession>
<sequence length="351" mass="37299">MIGALKNLSDRLLGRGAAALTVPPLDGALKPNNRLENAPLGIAAEMPDCLVQLGGRLLWAEGRRVMSEAGQVASAGGEITALAASPSGRLAIAALGKGIAIDGVAVTSLAGLVCVTGLSFESEEVLWIAIGSSVNAYADWSRDFLELRRTGQVWRYDIANESLVRVADRLGHPKGILARGDGVIVSEAWKQRLIRIDAAGRITQLMEDLPGYPAGISAREAGGYWLALFAPRGPLLELVLREPAYRLAMMAEVEPEFWIAPALRSGHSFREPMQGGALKQMGILKPWAPTRSYGLVVELDADFTPVQSLHSRAGGRRHGMTSVVEVGGVLWATSKGGDEVLKIDLAQGGRA</sequence>
<dbReference type="PANTHER" id="PTHR10426:SF88">
    <property type="entry name" value="ADIPOCYTE PLASMA MEMBRANE-ASSOCIATED PROTEIN HEMOMUCIN-RELATED"/>
    <property type="match status" value="1"/>
</dbReference>